<dbReference type="Gene3D" id="3.40.50.10540">
    <property type="entry name" value="Crotonobetainyl-coa:carnitine coa-transferase, domain 1"/>
    <property type="match status" value="1"/>
</dbReference>
<name>A0A2A9HJA2_TEPT2</name>
<evidence type="ECO:0000313" key="3">
    <source>
        <dbReference type="Proteomes" id="UP000223071"/>
    </source>
</evidence>
<evidence type="ECO:0000256" key="1">
    <source>
        <dbReference type="ARBA" id="ARBA00022679"/>
    </source>
</evidence>
<keyword evidence="1 2" id="KW-0808">Transferase</keyword>
<gene>
    <name evidence="2" type="ORF">A9A59_2539</name>
</gene>
<dbReference type="SUPFAM" id="SSF89796">
    <property type="entry name" value="CoA-transferase family III (CaiB/BaiF)"/>
    <property type="match status" value="1"/>
</dbReference>
<dbReference type="PANTHER" id="PTHR48207:SF3">
    <property type="entry name" value="SUCCINATE--HYDROXYMETHYLGLUTARATE COA-TRANSFERASE"/>
    <property type="match status" value="1"/>
</dbReference>
<dbReference type="GO" id="GO:0008410">
    <property type="term" value="F:CoA-transferase activity"/>
    <property type="evidence" value="ECO:0007669"/>
    <property type="project" value="TreeGrafter"/>
</dbReference>
<accession>A0A2A9HJA2</accession>
<proteinExistence type="predicted"/>
<dbReference type="PANTHER" id="PTHR48207">
    <property type="entry name" value="SUCCINATE--HYDROXYMETHYLGLUTARATE COA-TRANSFERASE"/>
    <property type="match status" value="1"/>
</dbReference>
<sequence>MSGPLAGLRVVERCGALGQYAGKLLADMGADVVKVEPPGGSEARAIGPFVDDVPGPDRSLNFWYFNTNKRSVMVDFAEQDGAATWRELAAAADIVIEDGKPGELDRLGAGYRAVAPRAPGLIWCAMTPFGQDGPWAHYEATDMVSLALGGAMMMNGYDPEDAADAPPIRGHGDQGYLTACHYAVQGILAALLWRDRTGEGQFIDCSAHEAISSTTEVALPYWFTQRINVIRQTGRHAAATRTERWLYRAGDGRWVLVFGVGRDNASWKRIKEWFQSEGFGLQFDEPRFDDPLNRQAARGSPEAAEIFAELGRFIAAHTAEEVYRGGQERRQAWGIVRSPEEALFDPHWEDRGFWVDVEGEGREGRPVRMPGAPYRFGATAWELRRPAPKLGEHTAEVLAEWLGRET</sequence>
<evidence type="ECO:0000313" key="2">
    <source>
        <dbReference type="EMBL" id="PFG75271.1"/>
    </source>
</evidence>
<reference evidence="2 3" key="1">
    <citation type="submission" date="2017-09" db="EMBL/GenBank/DDBJ databases">
        <title>Sequencing the genomes of two abundant thermophiles in Great Basin hot springs: Thermocrinis jamiesonii and novel Chloroflexi Thermoflexus hugenholtzii.</title>
        <authorList>
            <person name="Hedlund B."/>
        </authorList>
    </citation>
    <scope>NUCLEOTIDE SEQUENCE [LARGE SCALE GENOMIC DNA]</scope>
    <source>
        <strain evidence="2 3">G233</strain>
    </source>
</reference>
<dbReference type="InterPro" id="IPR023606">
    <property type="entry name" value="CoA-Trfase_III_dom_1_sf"/>
</dbReference>
<keyword evidence="3" id="KW-1185">Reference proteome</keyword>
<dbReference type="InterPro" id="IPR003673">
    <property type="entry name" value="CoA-Trfase_fam_III"/>
</dbReference>
<organism evidence="2 3">
    <name type="scientific">Tepidiforma thermophila (strain KCTC 52669 / CGMCC 1.13589 / G233)</name>
    <dbReference type="NCBI Taxonomy" id="2761530"/>
    <lineage>
        <taxon>Bacteria</taxon>
        <taxon>Bacillati</taxon>
        <taxon>Chloroflexota</taxon>
        <taxon>Tepidiformia</taxon>
        <taxon>Tepidiformales</taxon>
        <taxon>Tepidiformaceae</taxon>
        <taxon>Tepidiforma</taxon>
    </lineage>
</organism>
<dbReference type="EMBL" id="PDJQ01000001">
    <property type="protein sequence ID" value="PFG75271.1"/>
    <property type="molecule type" value="Genomic_DNA"/>
</dbReference>
<dbReference type="Pfam" id="PF02515">
    <property type="entry name" value="CoA_transf_3"/>
    <property type="match status" value="1"/>
</dbReference>
<protein>
    <submittedName>
        <fullName evidence="2">Crotonobetainyl-CoA:carnitine CoA-transferase CaiB-like acyl-CoA transferase</fullName>
    </submittedName>
</protein>
<dbReference type="InterPro" id="IPR050483">
    <property type="entry name" value="CoA-transferase_III_domain"/>
</dbReference>
<dbReference type="Proteomes" id="UP000223071">
    <property type="component" value="Unassembled WGS sequence"/>
</dbReference>
<dbReference type="RefSeq" id="WP_098504596.1">
    <property type="nucleotide sequence ID" value="NZ_PDJQ01000001.1"/>
</dbReference>
<comment type="caution">
    <text evidence="2">The sequence shown here is derived from an EMBL/GenBank/DDBJ whole genome shotgun (WGS) entry which is preliminary data.</text>
</comment>
<dbReference type="InterPro" id="IPR044855">
    <property type="entry name" value="CoA-Trfase_III_dom3_sf"/>
</dbReference>
<dbReference type="Gene3D" id="3.30.1540.10">
    <property type="entry name" value="formyl-coa transferase, domain 3"/>
    <property type="match status" value="1"/>
</dbReference>
<dbReference type="AlphaFoldDB" id="A0A2A9HJA2"/>